<dbReference type="PROSITE" id="PS50198">
    <property type="entry name" value="PPIC_PPIASE_2"/>
    <property type="match status" value="2"/>
</dbReference>
<evidence type="ECO:0000313" key="10">
    <source>
        <dbReference type="Proteomes" id="UP000197535"/>
    </source>
</evidence>
<dbReference type="PANTHER" id="PTHR47637">
    <property type="entry name" value="CHAPERONE SURA"/>
    <property type="match status" value="1"/>
</dbReference>
<gene>
    <name evidence="7" type="primary">surA</name>
    <name evidence="9" type="ORF">AYR66_23380</name>
</gene>
<comment type="catalytic activity">
    <reaction evidence="7">
        <text>[protein]-peptidylproline (omega=180) = [protein]-peptidylproline (omega=0)</text>
        <dbReference type="Rhea" id="RHEA:16237"/>
        <dbReference type="Rhea" id="RHEA-COMP:10747"/>
        <dbReference type="Rhea" id="RHEA-COMP:10748"/>
        <dbReference type="ChEBI" id="CHEBI:83833"/>
        <dbReference type="ChEBI" id="CHEBI:83834"/>
        <dbReference type="EC" id="5.2.1.8"/>
    </reaction>
</comment>
<dbReference type="GO" id="GO:0050821">
    <property type="term" value="P:protein stabilization"/>
    <property type="evidence" value="ECO:0007669"/>
    <property type="project" value="InterPro"/>
</dbReference>
<keyword evidence="1 7" id="KW-0732">Signal</keyword>
<dbReference type="Pfam" id="PF00639">
    <property type="entry name" value="Rotamase"/>
    <property type="match status" value="2"/>
</dbReference>
<evidence type="ECO:0000256" key="2">
    <source>
        <dbReference type="ARBA" id="ARBA00022737"/>
    </source>
</evidence>
<dbReference type="InterPro" id="IPR027304">
    <property type="entry name" value="Trigger_fact/SurA_dom_sf"/>
</dbReference>
<comment type="subcellular location">
    <subcellularLocation>
        <location evidence="7">Periplasm</location>
    </subcellularLocation>
    <text evidence="7">Is capable of associating with the outer membrane.</text>
</comment>
<evidence type="ECO:0000256" key="6">
    <source>
        <dbReference type="ARBA" id="ARBA00023235"/>
    </source>
</evidence>
<dbReference type="InterPro" id="IPR050280">
    <property type="entry name" value="OMP_Chaperone_SurA"/>
</dbReference>
<dbReference type="InterPro" id="IPR046357">
    <property type="entry name" value="PPIase_dom_sf"/>
</dbReference>
<dbReference type="PANTHER" id="PTHR47637:SF1">
    <property type="entry name" value="CHAPERONE SURA"/>
    <property type="match status" value="1"/>
</dbReference>
<feature type="signal peptide" evidence="7">
    <location>
        <begin position="1"/>
        <end position="20"/>
    </location>
</feature>
<dbReference type="Pfam" id="PF09312">
    <property type="entry name" value="SurA_N"/>
    <property type="match status" value="1"/>
</dbReference>
<dbReference type="Gene3D" id="3.10.50.40">
    <property type="match status" value="2"/>
</dbReference>
<keyword evidence="2 7" id="KW-0677">Repeat</keyword>
<dbReference type="OrthoDB" id="14196at2"/>
<comment type="domain">
    <text evidence="7">The PPIase activity resides only in the second parvulin domain. The N-terminal region and the C-terminal tail are necessary and sufficient for the chaperone activity of SurA. The PPIase activity is dispensable for SurA to function as a chaperone. The N-terminal region and the C-terminal tail are also required for porin recognition.</text>
</comment>
<evidence type="ECO:0000313" key="9">
    <source>
        <dbReference type="EMBL" id="OWW21991.1"/>
    </source>
</evidence>
<organism evidence="9 10">
    <name type="scientific">Noviherbaspirillum denitrificans</name>
    <dbReference type="NCBI Taxonomy" id="1968433"/>
    <lineage>
        <taxon>Bacteria</taxon>
        <taxon>Pseudomonadati</taxon>
        <taxon>Pseudomonadota</taxon>
        <taxon>Betaproteobacteria</taxon>
        <taxon>Burkholderiales</taxon>
        <taxon>Oxalobacteraceae</taxon>
        <taxon>Noviherbaspirillum</taxon>
    </lineage>
</organism>
<keyword evidence="10" id="KW-1185">Reference proteome</keyword>
<accession>A0A254TH69</accession>
<dbReference type="InterPro" id="IPR023058">
    <property type="entry name" value="PPIase_PpiC_CS"/>
</dbReference>
<dbReference type="GO" id="GO:0043165">
    <property type="term" value="P:Gram-negative-bacterium-type cell outer membrane assembly"/>
    <property type="evidence" value="ECO:0007669"/>
    <property type="project" value="InterPro"/>
</dbReference>
<evidence type="ECO:0000256" key="3">
    <source>
        <dbReference type="ARBA" id="ARBA00022764"/>
    </source>
</evidence>
<sequence length="457" mass="51803" precursor="true">MKTLPIMRLATQPVRAIALAAAVLCLGAGLQQDAAAQAKPAAPRVYLADSIIAVVNNEVITRQELVERLRLVERRMKNQGIALPPPQEFQRQLLERMIVDRAQLQLAKEYGIRVDDTMLDRAVARIAEQNRMSLQEFRTTLEKEGTPFARFREEIREEIMMQRLREREVDNKIQITESEVDNYLAEQGAPQGQEFLLSHILVRTPENATAEQIAERRKRAEEVLQQVNAGGDFAKLAATYSDANDALTGGDLGWRNQDRLPQLFMSAIENLKQGEASQIVKSPNGFHILKLNGKRSASVVKASGNAVQQTHARHILIKVNQIVTPADAKRKLVELKQRLDNNAAKFEDLAKLFSNDLSASRGGDLGWIYPGDTVPEFERAMDGLKPGEVSEPIESPFGYHLIQVLERKKDDVSQERQRLIARQAIRERKLDEATQDWLRQLRDRAYVEYRFENAESR</sequence>
<evidence type="ECO:0000256" key="1">
    <source>
        <dbReference type="ARBA" id="ARBA00022729"/>
    </source>
</evidence>
<dbReference type="GO" id="GO:0030288">
    <property type="term" value="C:outer membrane-bounded periplasmic space"/>
    <property type="evidence" value="ECO:0007669"/>
    <property type="project" value="InterPro"/>
</dbReference>
<proteinExistence type="inferred from homology"/>
<dbReference type="InterPro" id="IPR023034">
    <property type="entry name" value="PPIase_SurA"/>
</dbReference>
<keyword evidence="4 7" id="KW-0697">Rotamase</keyword>
<dbReference type="EMBL" id="LSTO01000001">
    <property type="protein sequence ID" value="OWW21991.1"/>
    <property type="molecule type" value="Genomic_DNA"/>
</dbReference>
<protein>
    <recommendedName>
        <fullName evidence="7">Chaperone SurA</fullName>
    </recommendedName>
    <alternativeName>
        <fullName evidence="7">Peptidyl-prolyl cis-trans isomerase SurA</fullName>
        <shortName evidence="7">PPIase SurA</shortName>
        <ecNumber evidence="7">5.2.1.8</ecNumber>
    </alternativeName>
    <alternativeName>
        <fullName evidence="7">Rotamase SurA</fullName>
    </alternativeName>
</protein>
<dbReference type="GO" id="GO:0042277">
    <property type="term" value="F:peptide binding"/>
    <property type="evidence" value="ECO:0007669"/>
    <property type="project" value="InterPro"/>
</dbReference>
<feature type="chain" id="PRO_5013410180" description="Chaperone SurA" evidence="7">
    <location>
        <begin position="21"/>
        <end position="457"/>
    </location>
</feature>
<dbReference type="GO" id="GO:0051082">
    <property type="term" value="F:unfolded protein binding"/>
    <property type="evidence" value="ECO:0007669"/>
    <property type="project" value="UniProtKB-UniRule"/>
</dbReference>
<evidence type="ECO:0000256" key="5">
    <source>
        <dbReference type="ARBA" id="ARBA00023186"/>
    </source>
</evidence>
<keyword evidence="5 7" id="KW-0143">Chaperone</keyword>
<keyword evidence="3 7" id="KW-0574">Periplasm</keyword>
<feature type="domain" description="PpiC" evidence="8">
    <location>
        <begin position="307"/>
        <end position="406"/>
    </location>
</feature>
<dbReference type="EC" id="5.2.1.8" evidence="7"/>
<dbReference type="HAMAP" id="MF_01183">
    <property type="entry name" value="Chaperone_SurA"/>
    <property type="match status" value="1"/>
</dbReference>
<name>A0A254TH69_9BURK</name>
<dbReference type="SUPFAM" id="SSF54534">
    <property type="entry name" value="FKBP-like"/>
    <property type="match status" value="2"/>
</dbReference>
<dbReference type="GO" id="GO:0003755">
    <property type="term" value="F:peptidyl-prolyl cis-trans isomerase activity"/>
    <property type="evidence" value="ECO:0007669"/>
    <property type="project" value="UniProtKB-UniRule"/>
</dbReference>
<dbReference type="Gene3D" id="1.10.4030.10">
    <property type="entry name" value="Porin chaperone SurA, peptide-binding domain"/>
    <property type="match status" value="1"/>
</dbReference>
<comment type="function">
    <text evidence="7">Chaperone involved in the correct folding and assembly of outer membrane proteins. Recognizes specific patterns of aromatic residues and the orientation of their side chains, which are found more frequently in integral outer membrane proteins. May act in both early periplasmic and late outer membrane-associated steps of protein maturation.</text>
</comment>
<feature type="domain" description="PpiC" evidence="8">
    <location>
        <begin position="192"/>
        <end position="293"/>
    </location>
</feature>
<evidence type="ECO:0000259" key="8">
    <source>
        <dbReference type="PROSITE" id="PS50198"/>
    </source>
</evidence>
<evidence type="ECO:0000256" key="4">
    <source>
        <dbReference type="ARBA" id="ARBA00023110"/>
    </source>
</evidence>
<evidence type="ECO:0000256" key="7">
    <source>
        <dbReference type="HAMAP-Rule" id="MF_01183"/>
    </source>
</evidence>
<dbReference type="InterPro" id="IPR000297">
    <property type="entry name" value="PPIase_PpiC"/>
</dbReference>
<dbReference type="GO" id="GO:0006457">
    <property type="term" value="P:protein folding"/>
    <property type="evidence" value="ECO:0007669"/>
    <property type="project" value="UniProtKB-UniRule"/>
</dbReference>
<dbReference type="AlphaFoldDB" id="A0A254TH69"/>
<dbReference type="SUPFAM" id="SSF109998">
    <property type="entry name" value="Triger factor/SurA peptide-binding domain-like"/>
    <property type="match status" value="1"/>
</dbReference>
<dbReference type="InterPro" id="IPR015391">
    <property type="entry name" value="SurA_N"/>
</dbReference>
<dbReference type="PROSITE" id="PS01096">
    <property type="entry name" value="PPIC_PPIASE_1"/>
    <property type="match status" value="1"/>
</dbReference>
<reference evidence="9 10" key="1">
    <citation type="submission" date="2016-02" db="EMBL/GenBank/DDBJ databases">
        <authorList>
            <person name="Wen L."/>
            <person name="He K."/>
            <person name="Yang H."/>
        </authorList>
    </citation>
    <scope>NUCLEOTIDE SEQUENCE [LARGE SCALE GENOMIC DNA]</scope>
    <source>
        <strain evidence="9 10">TSA40</strain>
    </source>
</reference>
<dbReference type="Proteomes" id="UP000197535">
    <property type="component" value="Unassembled WGS sequence"/>
</dbReference>
<keyword evidence="6 7" id="KW-0413">Isomerase</keyword>
<comment type="caution">
    <text evidence="9">The sequence shown here is derived from an EMBL/GenBank/DDBJ whole genome shotgun (WGS) entry which is preliminary data.</text>
</comment>